<keyword evidence="1" id="KW-0732">Signal</keyword>
<feature type="signal peptide" evidence="1">
    <location>
        <begin position="1"/>
        <end position="20"/>
    </location>
</feature>
<comment type="caution">
    <text evidence="2">The sequence shown here is derived from an EMBL/GenBank/DDBJ whole genome shotgun (WGS) entry which is preliminary data.</text>
</comment>
<evidence type="ECO:0000313" key="2">
    <source>
        <dbReference type="EMBL" id="PSK89290.1"/>
    </source>
</evidence>
<dbReference type="EMBL" id="PYGD01000012">
    <property type="protein sequence ID" value="PSK89290.1"/>
    <property type="molecule type" value="Genomic_DNA"/>
</dbReference>
<protein>
    <submittedName>
        <fullName evidence="2">Uncharacterized protein</fullName>
    </submittedName>
</protein>
<evidence type="ECO:0000313" key="3">
    <source>
        <dbReference type="Proteomes" id="UP000240572"/>
    </source>
</evidence>
<proteinExistence type="predicted"/>
<dbReference type="Proteomes" id="UP000240572">
    <property type="component" value="Unassembled WGS sequence"/>
</dbReference>
<dbReference type="RefSeq" id="WP_106524942.1">
    <property type="nucleotide sequence ID" value="NZ_PYGD01000012.1"/>
</dbReference>
<gene>
    <name evidence="2" type="ORF">B0I18_11291</name>
</gene>
<dbReference type="AlphaFoldDB" id="A0A2P8CWH0"/>
<reference evidence="2 3" key="1">
    <citation type="submission" date="2018-03" db="EMBL/GenBank/DDBJ databases">
        <title>Genomic Encyclopedia of Type Strains, Phase III (KMG-III): the genomes of soil and plant-associated and newly described type strains.</title>
        <authorList>
            <person name="Whitman W."/>
        </authorList>
    </citation>
    <scope>NUCLEOTIDE SEQUENCE [LARGE SCALE GENOMIC DNA]</scope>
    <source>
        <strain evidence="2 3">CGMCC 1.12700</strain>
    </source>
</reference>
<feature type="chain" id="PRO_5015200700" evidence="1">
    <location>
        <begin position="21"/>
        <end position="123"/>
    </location>
</feature>
<keyword evidence="3" id="KW-1185">Reference proteome</keyword>
<evidence type="ECO:0000256" key="1">
    <source>
        <dbReference type="SAM" id="SignalP"/>
    </source>
</evidence>
<organism evidence="2 3">
    <name type="scientific">Taibaiella chishuiensis</name>
    <dbReference type="NCBI Taxonomy" id="1434707"/>
    <lineage>
        <taxon>Bacteria</taxon>
        <taxon>Pseudomonadati</taxon>
        <taxon>Bacteroidota</taxon>
        <taxon>Chitinophagia</taxon>
        <taxon>Chitinophagales</taxon>
        <taxon>Chitinophagaceae</taxon>
        <taxon>Taibaiella</taxon>
    </lineage>
</organism>
<name>A0A2P8CWH0_9BACT</name>
<accession>A0A2P8CWH0</accession>
<sequence>MKKVMIAAGLMLGAASMANANKLTVMNINACTIYGITQGGMITVPGQLTTTYASPANVSNPAAPPSGTFTGVTFDYTPAFLNPVFVNASAPSCTGGQLDCNGIQYCYNWNINTSNGDIVLIFF</sequence>